<keyword evidence="3" id="KW-0812">Transmembrane</keyword>
<evidence type="ECO:0000256" key="4">
    <source>
        <dbReference type="ARBA" id="ARBA00022989"/>
    </source>
</evidence>
<evidence type="ECO:0000256" key="3">
    <source>
        <dbReference type="ARBA" id="ARBA00022692"/>
    </source>
</evidence>
<dbReference type="GO" id="GO:0005886">
    <property type="term" value="C:plasma membrane"/>
    <property type="evidence" value="ECO:0007669"/>
    <property type="project" value="UniProtKB-SubCell"/>
</dbReference>
<dbReference type="AlphaFoldDB" id="A0A1C0ANA7"/>
<dbReference type="PANTHER" id="PTHR30213:SF1">
    <property type="entry name" value="INNER MEMBRANE PROTEIN YHJD"/>
    <property type="match status" value="1"/>
</dbReference>
<dbReference type="InterPro" id="IPR017039">
    <property type="entry name" value="Virul_fac_BrkB"/>
</dbReference>
<reference evidence="7" key="1">
    <citation type="submission" date="2016-07" db="EMBL/GenBank/DDBJ databases">
        <authorList>
            <person name="Florea S."/>
            <person name="Webb J.S."/>
            <person name="Jaromczyk J."/>
            <person name="Schardl C.L."/>
        </authorList>
    </citation>
    <scope>NUCLEOTIDE SEQUENCE [LARGE SCALE GENOMIC DNA]</scope>
    <source>
        <strain evidence="7">IPBSL-7</strain>
    </source>
</reference>
<evidence type="ECO:0000313" key="6">
    <source>
        <dbReference type="EMBL" id="OCL34766.1"/>
    </source>
</evidence>
<keyword evidence="4" id="KW-1133">Transmembrane helix</keyword>
<keyword evidence="7" id="KW-1185">Reference proteome</keyword>
<dbReference type="EMBL" id="MBQD01000020">
    <property type="protein sequence ID" value="OCL34766.1"/>
    <property type="molecule type" value="Genomic_DNA"/>
</dbReference>
<gene>
    <name evidence="6" type="ORF">BCR15_03545</name>
</gene>
<protein>
    <submittedName>
        <fullName evidence="6">Uncharacterized protein</fullName>
    </submittedName>
</protein>
<dbReference type="Proteomes" id="UP000093501">
    <property type="component" value="Unassembled WGS sequence"/>
</dbReference>
<dbReference type="PANTHER" id="PTHR30213">
    <property type="entry name" value="INNER MEMBRANE PROTEIN YHJD"/>
    <property type="match status" value="1"/>
</dbReference>
<sequence>MKDWIEKVTNQPFVAHAMAANERYNKRLGPQFAAAVTYFSVLSMVPIVMFAFSMLGWTLTVLRPDLMDQIKGIIDAELGEGTDLSKSLGAVVDHAFRNWASVGAIAVLTAGYSGSNWVGNLKRAVRVMWASKFSDASEKGNFFAELGVNLAIFVGLLVSVAASLTVSSVGGGFSRQVIAWLGWDHLPGIGFVFQAVAVLLTFIASWILLAFLFIVFPRQRATPRAWLTGTVLGAVLITVLQQLAGRLVGVFTGNPAASVFGPVIVLMLVFNLLATIILMSAAWIGTDEVWPADLARKHAERASGMAAAAEIDLDDIPHGDEPVTPRRWSATRSLDDLRRAQPIPPLSPDPERAVRQDVAGRSVRLGTSIGYGIGAATGLGLGAAAAALARRVRRRR</sequence>
<evidence type="ECO:0000256" key="2">
    <source>
        <dbReference type="ARBA" id="ARBA00022475"/>
    </source>
</evidence>
<comment type="caution">
    <text evidence="6">The sequence shown here is derived from an EMBL/GenBank/DDBJ whole genome shotgun (WGS) entry which is preliminary data.</text>
</comment>
<name>A0A1C0ANA7_9ACTN</name>
<comment type="subcellular location">
    <subcellularLocation>
        <location evidence="1">Cell membrane</location>
        <topology evidence="1">Multi-pass membrane protein</topology>
    </subcellularLocation>
</comment>
<dbReference type="Pfam" id="PF03631">
    <property type="entry name" value="Virul_fac_BrkB"/>
    <property type="match status" value="1"/>
</dbReference>
<proteinExistence type="predicted"/>
<organism evidence="6 7">
    <name type="scientific">Tessaracoccus lapidicaptus</name>
    <dbReference type="NCBI Taxonomy" id="1427523"/>
    <lineage>
        <taxon>Bacteria</taxon>
        <taxon>Bacillati</taxon>
        <taxon>Actinomycetota</taxon>
        <taxon>Actinomycetes</taxon>
        <taxon>Propionibacteriales</taxon>
        <taxon>Propionibacteriaceae</taxon>
        <taxon>Tessaracoccus</taxon>
    </lineage>
</organism>
<dbReference type="RefSeq" id="WP_068751448.1">
    <property type="nucleotide sequence ID" value="NZ_LR214441.1"/>
</dbReference>
<accession>A0A1C0ANA7</accession>
<evidence type="ECO:0000256" key="1">
    <source>
        <dbReference type="ARBA" id="ARBA00004651"/>
    </source>
</evidence>
<evidence type="ECO:0000313" key="7">
    <source>
        <dbReference type="Proteomes" id="UP000093501"/>
    </source>
</evidence>
<keyword evidence="2" id="KW-1003">Cell membrane</keyword>
<evidence type="ECO:0000256" key="5">
    <source>
        <dbReference type="ARBA" id="ARBA00023136"/>
    </source>
</evidence>
<keyword evidence="5" id="KW-0472">Membrane</keyword>